<organism evidence="3 4">
    <name type="scientific">Devosia pacifica</name>
    <dbReference type="NCBI Taxonomy" id="1335967"/>
    <lineage>
        <taxon>Bacteria</taxon>
        <taxon>Pseudomonadati</taxon>
        <taxon>Pseudomonadota</taxon>
        <taxon>Alphaproteobacteria</taxon>
        <taxon>Hyphomicrobiales</taxon>
        <taxon>Devosiaceae</taxon>
        <taxon>Devosia</taxon>
    </lineage>
</organism>
<keyword evidence="1" id="KW-0456">Lyase</keyword>
<accession>A0A918SCS4</accession>
<reference evidence="3" key="2">
    <citation type="submission" date="2020-09" db="EMBL/GenBank/DDBJ databases">
        <authorList>
            <person name="Sun Q."/>
            <person name="Kim S."/>
        </authorList>
    </citation>
    <scope>NUCLEOTIDE SEQUENCE</scope>
    <source>
        <strain evidence="3">KCTC 32437</strain>
    </source>
</reference>
<dbReference type="Gene3D" id="3.20.20.120">
    <property type="entry name" value="Enolase-like C-terminal domain"/>
    <property type="match status" value="1"/>
</dbReference>
<feature type="domain" description="Mandelate racemase/muconate lactonizing enzyme C-terminal" evidence="2">
    <location>
        <begin position="149"/>
        <end position="286"/>
    </location>
</feature>
<dbReference type="InterPro" id="IPR034593">
    <property type="entry name" value="DgoD-like"/>
</dbReference>
<evidence type="ECO:0000313" key="4">
    <source>
        <dbReference type="Proteomes" id="UP000646579"/>
    </source>
</evidence>
<gene>
    <name evidence="3" type="ORF">GCM10007989_33410</name>
</gene>
<dbReference type="InterPro" id="IPR036849">
    <property type="entry name" value="Enolase-like_C_sf"/>
</dbReference>
<proteinExistence type="predicted"/>
<dbReference type="InterPro" id="IPR013342">
    <property type="entry name" value="Mandelate_racemase_C"/>
</dbReference>
<reference evidence="3" key="1">
    <citation type="journal article" date="2014" name="Int. J. Syst. Evol. Microbiol.">
        <title>Complete genome sequence of Corynebacterium casei LMG S-19264T (=DSM 44701T), isolated from a smear-ripened cheese.</title>
        <authorList>
            <consortium name="US DOE Joint Genome Institute (JGI-PGF)"/>
            <person name="Walter F."/>
            <person name="Albersmeier A."/>
            <person name="Kalinowski J."/>
            <person name="Ruckert C."/>
        </authorList>
    </citation>
    <scope>NUCLEOTIDE SEQUENCE</scope>
    <source>
        <strain evidence="3">KCTC 32437</strain>
    </source>
</reference>
<dbReference type="PANTHER" id="PTHR48080">
    <property type="entry name" value="D-GALACTONATE DEHYDRATASE-RELATED"/>
    <property type="match status" value="1"/>
</dbReference>
<comment type="caution">
    <text evidence="3">The sequence shown here is derived from an EMBL/GenBank/DDBJ whole genome shotgun (WGS) entry which is preliminary data.</text>
</comment>
<dbReference type="Pfam" id="PF13378">
    <property type="entry name" value="MR_MLE_C"/>
    <property type="match status" value="1"/>
</dbReference>
<dbReference type="InterPro" id="IPR013341">
    <property type="entry name" value="Mandelate_racemase_N_dom"/>
</dbReference>
<dbReference type="CDD" id="cd03316">
    <property type="entry name" value="MR_like"/>
    <property type="match status" value="1"/>
</dbReference>
<dbReference type="InterPro" id="IPR029017">
    <property type="entry name" value="Enolase-like_N"/>
</dbReference>
<sequence length="444" mass="48701">MSIELGDLKATDTIEDNIRTGSRPSELRITDIRVATVVGHGYYPILRIDTNQGIYGLGEVRDGAHHDTAMRLKSLLIGQNPCNVEYLFKSIKAYGGDSREAGGVCGIEIALMDLVGKAYGVPCYQLLGGKFRDKVRLYGDTPAPREMTPEGYVEVVLKRKALGLTFIKFDLPARVFERNAGALVGSATKYEYEQYRQWYVPGRGAGARVSQQGLELVAAIAGAVREAVGPEISLCTDHFGEGFVTADEAIRIGHALEPHNLAWVEDPMPWTDIAGHKKVADALLTPVAAGEDWYLWEGFQEPIETRAVDIIHPDMLSSGGLTETKKIADHAERYGIPTALHACCSPVAFMANVHLGASIASLVALEHHGLDLPFFRQLVTGLDEDYMADGYVTVPDSPGLGIDLNEEVIRENLRKGQEYFADTSEWNHTRVGFDRVPHDVHGED</sequence>
<dbReference type="GO" id="GO:0016829">
    <property type="term" value="F:lyase activity"/>
    <property type="evidence" value="ECO:0007669"/>
    <property type="project" value="UniProtKB-KW"/>
</dbReference>
<dbReference type="PANTHER" id="PTHR48080:SF2">
    <property type="entry name" value="D-GALACTONATE DEHYDRATASE"/>
    <property type="match status" value="1"/>
</dbReference>
<dbReference type="RefSeq" id="WP_189426915.1">
    <property type="nucleotide sequence ID" value="NZ_BMZE01000004.1"/>
</dbReference>
<evidence type="ECO:0000313" key="3">
    <source>
        <dbReference type="EMBL" id="GHA34826.1"/>
    </source>
</evidence>
<name>A0A918SCS4_9HYPH</name>
<evidence type="ECO:0000256" key="1">
    <source>
        <dbReference type="ARBA" id="ARBA00023239"/>
    </source>
</evidence>
<dbReference type="SFLD" id="SFLDG00179">
    <property type="entry name" value="mandelate_racemase"/>
    <property type="match status" value="1"/>
</dbReference>
<dbReference type="SUPFAM" id="SSF54826">
    <property type="entry name" value="Enolase N-terminal domain-like"/>
    <property type="match status" value="1"/>
</dbReference>
<dbReference type="SFLD" id="SFLDS00001">
    <property type="entry name" value="Enolase"/>
    <property type="match status" value="1"/>
</dbReference>
<dbReference type="Proteomes" id="UP000646579">
    <property type="component" value="Unassembled WGS sequence"/>
</dbReference>
<dbReference type="Gene3D" id="3.30.390.10">
    <property type="entry name" value="Enolase-like, N-terminal domain"/>
    <property type="match status" value="1"/>
</dbReference>
<dbReference type="SUPFAM" id="SSF51604">
    <property type="entry name" value="Enolase C-terminal domain-like"/>
    <property type="match status" value="1"/>
</dbReference>
<protein>
    <recommendedName>
        <fullName evidence="2">Mandelate racemase/muconate lactonizing enzyme C-terminal domain-containing protein</fullName>
    </recommendedName>
</protein>
<dbReference type="SMART" id="SM00922">
    <property type="entry name" value="MR_MLE"/>
    <property type="match status" value="1"/>
</dbReference>
<dbReference type="AlphaFoldDB" id="A0A918SCS4"/>
<dbReference type="EMBL" id="BMZE01000004">
    <property type="protein sequence ID" value="GHA34826.1"/>
    <property type="molecule type" value="Genomic_DNA"/>
</dbReference>
<keyword evidence="4" id="KW-1185">Reference proteome</keyword>
<evidence type="ECO:0000259" key="2">
    <source>
        <dbReference type="SMART" id="SM00922"/>
    </source>
</evidence>
<dbReference type="InterPro" id="IPR029065">
    <property type="entry name" value="Enolase_C-like"/>
</dbReference>
<dbReference type="Pfam" id="PF02746">
    <property type="entry name" value="MR_MLE_N"/>
    <property type="match status" value="1"/>
</dbReference>